<evidence type="ECO:0008006" key="4">
    <source>
        <dbReference type="Google" id="ProtNLM"/>
    </source>
</evidence>
<keyword evidence="3" id="KW-1185">Reference proteome</keyword>
<evidence type="ECO:0000313" key="2">
    <source>
        <dbReference type="EMBL" id="WYJ88805.1"/>
    </source>
</evidence>
<organism evidence="1">
    <name type="scientific">Candidatus Enterococcus clewellii</name>
    <dbReference type="NCBI Taxonomy" id="1834193"/>
    <lineage>
        <taxon>Bacteria</taxon>
        <taxon>Bacillati</taxon>
        <taxon>Bacillota</taxon>
        <taxon>Bacilli</taxon>
        <taxon>Lactobacillales</taxon>
        <taxon>Enterococcaceae</taxon>
        <taxon>Enterococcus</taxon>
    </lineage>
</organism>
<evidence type="ECO:0000313" key="1">
    <source>
        <dbReference type="EMBL" id="OTP18746.1"/>
    </source>
</evidence>
<dbReference type="OrthoDB" id="9780326at2"/>
<dbReference type="SUPFAM" id="SSF88659">
    <property type="entry name" value="Sigma3 and sigma4 domains of RNA polymerase sigma factors"/>
    <property type="match status" value="1"/>
</dbReference>
<dbReference type="Proteomes" id="UP000195141">
    <property type="component" value="Chromosome"/>
</dbReference>
<reference evidence="1" key="1">
    <citation type="submission" date="2017-05" db="EMBL/GenBank/DDBJ databases">
        <title>The Genome Sequence of Enterococcus sp. 9E7_DIV0242.</title>
        <authorList>
            <consortium name="The Broad Institute Genomics Platform"/>
            <consortium name="The Broad Institute Genomic Center for Infectious Diseases"/>
            <person name="Earl A."/>
            <person name="Manson A."/>
            <person name="Schwartman J."/>
            <person name="Gilmore M."/>
            <person name="Abouelleil A."/>
            <person name="Cao P."/>
            <person name="Chapman S."/>
            <person name="Cusick C."/>
            <person name="Shea T."/>
            <person name="Young S."/>
            <person name="Neafsey D."/>
            <person name="Nusbaum C."/>
            <person name="Birren B."/>
        </authorList>
    </citation>
    <scope>NUCLEOTIDE SEQUENCE [LARGE SCALE GENOMIC DNA]</scope>
    <source>
        <strain evidence="1">9E7_DIV0242</strain>
    </source>
</reference>
<dbReference type="InterPro" id="IPR036388">
    <property type="entry name" value="WH-like_DNA-bd_sf"/>
</dbReference>
<reference evidence="2" key="3">
    <citation type="submission" date="2024-03" db="EMBL/GenBank/DDBJ databases">
        <title>The Genome Sequence of Enterococcus sp. DIV0242b.</title>
        <authorList>
            <consortium name="The Broad Institute Genomics Platform"/>
            <consortium name="The Broad Institute Microbial Omics Core"/>
            <consortium name="The Broad Institute Genomic Center for Infectious Diseases"/>
            <person name="Earl A."/>
            <person name="Manson A."/>
            <person name="Gilmore M."/>
            <person name="Schwartman J."/>
            <person name="Shea T."/>
            <person name="Abouelleil A."/>
            <person name="Cao P."/>
            <person name="Chapman S."/>
            <person name="Cusick C."/>
            <person name="Young S."/>
            <person name="Neafsey D."/>
            <person name="Nusbaum C."/>
            <person name="Birren B."/>
        </authorList>
    </citation>
    <scope>NUCLEOTIDE SEQUENCE</scope>
    <source>
        <strain evidence="2">9E7_DIV0242</strain>
    </source>
</reference>
<dbReference type="EMBL" id="CP147247">
    <property type="protein sequence ID" value="WYJ88805.1"/>
    <property type="molecule type" value="Genomic_DNA"/>
</dbReference>
<dbReference type="Gene3D" id="1.10.10.10">
    <property type="entry name" value="Winged helix-like DNA-binding domain superfamily/Winged helix DNA-binding domain"/>
    <property type="match status" value="1"/>
</dbReference>
<name>A0A242KCR0_9ENTE</name>
<sequence>MRIKECNNNYTVAGILYSVEHADEFRQDREPSCTDSLISIVDATLCIEQAKLSIKQQEALLLVYKYGFSTHEAARILSISHVGVIDRCNTAKRKIQQVLNSWYKQEGENNIN</sequence>
<protein>
    <recommendedName>
        <fullName evidence="4">RNA polymerase sigma factor 70 region 4 type 2 domain-containing protein</fullName>
    </recommendedName>
</protein>
<dbReference type="AlphaFoldDB" id="A0A242KCR0"/>
<dbReference type="RefSeq" id="WP_086347699.1">
    <property type="nucleotide sequence ID" value="NZ_CP147247.1"/>
</dbReference>
<proteinExistence type="predicted"/>
<reference evidence="2" key="2">
    <citation type="submission" date="2017-05" db="EMBL/GenBank/DDBJ databases">
        <authorList>
            <consortium name="The Broad Institute Genomics Platform"/>
            <consortium name="The Broad Institute Genomic Center for Infectious Diseases"/>
            <person name="Earl A."/>
            <person name="Manson A."/>
            <person name="Schwartman J."/>
            <person name="Gilmore M."/>
            <person name="Abouelleil A."/>
            <person name="Cao P."/>
            <person name="Chapman S."/>
            <person name="Cusick C."/>
            <person name="Shea T."/>
            <person name="Young S."/>
            <person name="Neafsey D."/>
            <person name="Nusbaum C."/>
            <person name="Birren B."/>
        </authorList>
    </citation>
    <scope>NUCLEOTIDE SEQUENCE</scope>
    <source>
        <strain evidence="2">9E7_DIV0242</strain>
    </source>
</reference>
<dbReference type="InterPro" id="IPR013324">
    <property type="entry name" value="RNA_pol_sigma_r3/r4-like"/>
</dbReference>
<evidence type="ECO:0000313" key="3">
    <source>
        <dbReference type="Proteomes" id="UP000195141"/>
    </source>
</evidence>
<dbReference type="EMBL" id="NGMM01000001">
    <property type="protein sequence ID" value="OTP18746.1"/>
    <property type="molecule type" value="Genomic_DNA"/>
</dbReference>
<gene>
    <name evidence="2" type="ORF">A5888_000524</name>
    <name evidence="1" type="ORF">A5888_000560</name>
</gene>
<accession>A0A242KCR0</accession>